<name>A0A0F9QGZ5_9ZZZZ</name>
<comment type="caution">
    <text evidence="2">The sequence shown here is derived from an EMBL/GenBank/DDBJ whole genome shotgun (WGS) entry which is preliminary data.</text>
</comment>
<proteinExistence type="predicted"/>
<dbReference type="AlphaFoldDB" id="A0A0F9QGZ5"/>
<evidence type="ECO:0000313" key="2">
    <source>
        <dbReference type="EMBL" id="KKN12466.1"/>
    </source>
</evidence>
<protein>
    <submittedName>
        <fullName evidence="2">Uncharacterized protein</fullName>
    </submittedName>
</protein>
<organism evidence="2">
    <name type="scientific">marine sediment metagenome</name>
    <dbReference type="NCBI Taxonomy" id="412755"/>
    <lineage>
        <taxon>unclassified sequences</taxon>
        <taxon>metagenomes</taxon>
        <taxon>ecological metagenomes</taxon>
    </lineage>
</organism>
<dbReference type="EMBL" id="LAZR01004030">
    <property type="protein sequence ID" value="KKN12466.1"/>
    <property type="molecule type" value="Genomic_DNA"/>
</dbReference>
<keyword evidence="1" id="KW-0472">Membrane</keyword>
<keyword evidence="1" id="KW-0812">Transmembrane</keyword>
<keyword evidence="1" id="KW-1133">Transmembrane helix</keyword>
<sequence length="48" mass="5565">MSRGHPFLIFLFWLMFILVGIPVGVAVVSMIIMFTWVPIIKYLLDLLL</sequence>
<feature type="transmembrane region" description="Helical" evidence="1">
    <location>
        <begin position="7"/>
        <end position="40"/>
    </location>
</feature>
<reference evidence="2" key="1">
    <citation type="journal article" date="2015" name="Nature">
        <title>Complex archaea that bridge the gap between prokaryotes and eukaryotes.</title>
        <authorList>
            <person name="Spang A."/>
            <person name="Saw J.H."/>
            <person name="Jorgensen S.L."/>
            <person name="Zaremba-Niedzwiedzka K."/>
            <person name="Martijn J."/>
            <person name="Lind A.E."/>
            <person name="van Eijk R."/>
            <person name="Schleper C."/>
            <person name="Guy L."/>
            <person name="Ettema T.J."/>
        </authorList>
    </citation>
    <scope>NUCLEOTIDE SEQUENCE</scope>
</reference>
<evidence type="ECO:0000256" key="1">
    <source>
        <dbReference type="SAM" id="Phobius"/>
    </source>
</evidence>
<accession>A0A0F9QGZ5</accession>
<gene>
    <name evidence="2" type="ORF">LCGC14_1016340</name>
</gene>